<organism evidence="1">
    <name type="scientific">Siphoviridae sp. ct2vX3</name>
    <dbReference type="NCBI Taxonomy" id="2825318"/>
    <lineage>
        <taxon>Viruses</taxon>
        <taxon>Duplodnaviria</taxon>
        <taxon>Heunggongvirae</taxon>
        <taxon>Uroviricota</taxon>
        <taxon>Caudoviricetes</taxon>
    </lineage>
</organism>
<evidence type="ECO:0000313" key="1">
    <source>
        <dbReference type="EMBL" id="DAE11661.1"/>
    </source>
</evidence>
<dbReference type="EMBL" id="BK015535">
    <property type="protein sequence ID" value="DAE11661.1"/>
    <property type="molecule type" value="Genomic_DNA"/>
</dbReference>
<sequence length="30" mass="3597">MNAGFSLKFYMMKILVKLHIRKVFLKNLLV</sequence>
<proteinExistence type="predicted"/>
<protein>
    <submittedName>
        <fullName evidence="1">Uncharacterized protein</fullName>
    </submittedName>
</protein>
<reference evidence="1" key="1">
    <citation type="journal article" date="2021" name="Proc. Natl. Acad. Sci. U.S.A.">
        <title>A Catalog of Tens of Thousands of Viruses from Human Metagenomes Reveals Hidden Associations with Chronic Diseases.</title>
        <authorList>
            <person name="Tisza M.J."/>
            <person name="Buck C.B."/>
        </authorList>
    </citation>
    <scope>NUCLEOTIDE SEQUENCE</scope>
    <source>
        <strain evidence="1">Ct2vX3</strain>
    </source>
</reference>
<accession>A0A8S5PZ40</accession>
<name>A0A8S5PZ40_9CAUD</name>